<dbReference type="GO" id="GO:0016491">
    <property type="term" value="F:oxidoreductase activity"/>
    <property type="evidence" value="ECO:0007669"/>
    <property type="project" value="InterPro"/>
</dbReference>
<protein>
    <recommendedName>
        <fullName evidence="1">NADP-dependent oxidoreductase domain-containing protein</fullName>
    </recommendedName>
</protein>
<dbReference type="InterPro" id="IPR023210">
    <property type="entry name" value="NADP_OxRdtase_dom"/>
</dbReference>
<dbReference type="GeneID" id="116188786"/>
<dbReference type="PROSITE" id="PS00798">
    <property type="entry name" value="ALDOKETO_REDUCTASE_1"/>
    <property type="match status" value="1"/>
</dbReference>
<dbReference type="Proteomes" id="UP000233551">
    <property type="component" value="Unassembled WGS sequence"/>
</dbReference>
<name>A0A2I0KE80_PUNGR</name>
<accession>A0A2I0KE80</accession>
<comment type="caution">
    <text evidence="2">The sequence shown here is derived from an EMBL/GenBank/DDBJ whole genome shotgun (WGS) entry which is preliminary data.</text>
</comment>
<reference evidence="2 3" key="1">
    <citation type="submission" date="2017-11" db="EMBL/GenBank/DDBJ databases">
        <title>De-novo sequencing of pomegranate (Punica granatum L.) genome.</title>
        <authorList>
            <person name="Akparov Z."/>
            <person name="Amiraslanov A."/>
            <person name="Hajiyeva S."/>
            <person name="Abbasov M."/>
            <person name="Kaur K."/>
            <person name="Hamwieh A."/>
            <person name="Solovyev V."/>
            <person name="Salamov A."/>
            <person name="Braich B."/>
            <person name="Kosarev P."/>
            <person name="Mahmoud A."/>
            <person name="Hajiyev E."/>
            <person name="Babayeva S."/>
            <person name="Izzatullayeva V."/>
            <person name="Mammadov A."/>
            <person name="Mammadov A."/>
            <person name="Sharifova S."/>
            <person name="Ojaghi J."/>
            <person name="Eynullazada K."/>
            <person name="Bayramov B."/>
            <person name="Abdulazimova A."/>
            <person name="Shahmuradov I."/>
        </authorList>
    </citation>
    <scope>NUCLEOTIDE SEQUENCE [LARGE SCALE GENOMIC DNA]</scope>
    <source>
        <strain evidence="3">cv. AG2017</strain>
        <tissue evidence="2">Leaf</tissue>
    </source>
</reference>
<dbReference type="InterPro" id="IPR018170">
    <property type="entry name" value="Aldo/ket_reductase_CS"/>
</dbReference>
<feature type="domain" description="NADP-dependent oxidoreductase" evidence="1">
    <location>
        <begin position="25"/>
        <end position="92"/>
    </location>
</feature>
<evidence type="ECO:0000313" key="3">
    <source>
        <dbReference type="Proteomes" id="UP000233551"/>
    </source>
</evidence>
<proteinExistence type="predicted"/>
<dbReference type="SUPFAM" id="SSF51430">
    <property type="entry name" value="NAD(P)-linked oxidoreductase"/>
    <property type="match status" value="1"/>
</dbReference>
<dbReference type="EMBL" id="PGOL01000657">
    <property type="protein sequence ID" value="PKI66821.1"/>
    <property type="molecule type" value="Genomic_DNA"/>
</dbReference>
<dbReference type="PANTHER" id="PTHR11732">
    <property type="entry name" value="ALDO/KETO REDUCTASE"/>
    <property type="match status" value="1"/>
</dbReference>
<sequence>MGGEAALTKVVPAVVLSSGHKMPLIGLGTAGSPLQPTEALADILMEAIEMGYRHFDTAAIHGTEAAIGQAVARALERHLIKSRGLVFIISKLRCTDADRDLILPARKETLGLFLALLLLLQSGEQTLAMEKLIDLSISSL</sequence>
<dbReference type="AlphaFoldDB" id="A0A2I0KE80"/>
<evidence type="ECO:0000259" key="1">
    <source>
        <dbReference type="Pfam" id="PF00248"/>
    </source>
</evidence>
<dbReference type="Gene3D" id="3.20.20.100">
    <property type="entry name" value="NADP-dependent oxidoreductase domain"/>
    <property type="match status" value="1"/>
</dbReference>
<dbReference type="InterPro" id="IPR036812">
    <property type="entry name" value="NAD(P)_OxRdtase_dom_sf"/>
</dbReference>
<dbReference type="InterPro" id="IPR020471">
    <property type="entry name" value="AKR"/>
</dbReference>
<dbReference type="Pfam" id="PF00248">
    <property type="entry name" value="Aldo_ket_red"/>
    <property type="match status" value="1"/>
</dbReference>
<dbReference type="OrthoDB" id="416253at2759"/>
<dbReference type="STRING" id="22663.A0A2I0KE80"/>
<organism evidence="2 3">
    <name type="scientific">Punica granatum</name>
    <name type="common">Pomegranate</name>
    <dbReference type="NCBI Taxonomy" id="22663"/>
    <lineage>
        <taxon>Eukaryota</taxon>
        <taxon>Viridiplantae</taxon>
        <taxon>Streptophyta</taxon>
        <taxon>Embryophyta</taxon>
        <taxon>Tracheophyta</taxon>
        <taxon>Spermatophyta</taxon>
        <taxon>Magnoliopsida</taxon>
        <taxon>eudicotyledons</taxon>
        <taxon>Gunneridae</taxon>
        <taxon>Pentapetalae</taxon>
        <taxon>rosids</taxon>
        <taxon>malvids</taxon>
        <taxon>Myrtales</taxon>
        <taxon>Lythraceae</taxon>
        <taxon>Punica</taxon>
    </lineage>
</organism>
<evidence type="ECO:0000313" key="2">
    <source>
        <dbReference type="EMBL" id="PKI66821.1"/>
    </source>
</evidence>
<keyword evidence="3" id="KW-1185">Reference proteome</keyword>
<gene>
    <name evidence="2" type="ORF">CRG98_012827</name>
</gene>